<evidence type="ECO:0000313" key="2">
    <source>
        <dbReference type="EMBL" id="KAA8816632.1"/>
    </source>
</evidence>
<gene>
    <name evidence="2" type="ORF">EMB92_07110</name>
</gene>
<dbReference type="Proteomes" id="UP000326060">
    <property type="component" value="Unassembled WGS sequence"/>
</dbReference>
<sequence>MMLDNGRTKRITSVSISVIVLIGLIVASCGVAVGFLLTKSMIPPTLVSTTRGGSIAPASSRYDDPRDISVTIPSGVSQSVSSVVAGTVTGTTCVSGMTAQSGTSLFSINEVGQLMLHTDVPMYRAFRSGMRGRDIAALNTELIRLGYAAPNGDTMTWATVVAFNGLAHSVGAKQLTRDNGWQITPSSFVWLSQTAAPIASCAAETGQNVTEGMELMSTGALPTSMTVSLPKTQIIAGDRMMVIGNKRFDMAAGTAEITNADEINAIMSSNEYKSAKSQTASGTGVLTGGTGAGSVSGGSLDSATGGVNEALIVTFKWVLKTPINVWEVPPSAVYDVAGNQGCIAADGKPVVITIVASELGKTMIAGASDTLGRVNIAPSGTQKCR</sequence>
<evidence type="ECO:0000256" key="1">
    <source>
        <dbReference type="SAM" id="Phobius"/>
    </source>
</evidence>
<dbReference type="AlphaFoldDB" id="A0A5M9ZCY2"/>
<feature type="transmembrane region" description="Helical" evidence="1">
    <location>
        <begin position="12"/>
        <end position="37"/>
    </location>
</feature>
<evidence type="ECO:0008006" key="4">
    <source>
        <dbReference type="Google" id="ProtNLM"/>
    </source>
</evidence>
<proteinExistence type="predicted"/>
<protein>
    <recommendedName>
        <fullName evidence="4">Peptidoglycan-binding protein</fullName>
    </recommendedName>
</protein>
<keyword evidence="1" id="KW-0812">Transmembrane</keyword>
<name>A0A5M9ZCY2_9BIFI</name>
<reference evidence="2 3" key="1">
    <citation type="journal article" date="2019" name="Syst. Appl. Microbiol.">
        <title>Characterization of Bifidobacterium species in feaces of the Egyptian fruit bat: Description of B. vespertilionis sp. nov. and B. rousetti sp. nov.</title>
        <authorList>
            <person name="Modesto M."/>
            <person name="Satti M."/>
            <person name="Watanabe K."/>
            <person name="Puglisi E."/>
            <person name="Morelli L."/>
            <person name="Huang C.-H."/>
            <person name="Liou J.-S."/>
            <person name="Miyashita M."/>
            <person name="Tamura T."/>
            <person name="Saito S."/>
            <person name="Mori K."/>
            <person name="Huang L."/>
            <person name="Sciavilla P."/>
            <person name="Sandri C."/>
            <person name="Spiezio C."/>
            <person name="Vitali F."/>
            <person name="Cavalieri D."/>
            <person name="Perpetuini G."/>
            <person name="Tofalo R."/>
            <person name="Bonetti A."/>
            <person name="Arita M."/>
            <person name="Mattarelli P."/>
        </authorList>
    </citation>
    <scope>NUCLEOTIDE SEQUENCE [LARGE SCALE GENOMIC DNA]</scope>
    <source>
        <strain evidence="2 3">RST27</strain>
    </source>
</reference>
<dbReference type="EMBL" id="RZJP01000002">
    <property type="protein sequence ID" value="KAA8816632.1"/>
    <property type="molecule type" value="Genomic_DNA"/>
</dbReference>
<evidence type="ECO:0000313" key="3">
    <source>
        <dbReference type="Proteomes" id="UP000326060"/>
    </source>
</evidence>
<comment type="caution">
    <text evidence="2">The sequence shown here is derived from an EMBL/GenBank/DDBJ whole genome shotgun (WGS) entry which is preliminary data.</text>
</comment>
<keyword evidence="1" id="KW-1133">Transmembrane helix</keyword>
<dbReference type="RefSeq" id="WP_150394275.1">
    <property type="nucleotide sequence ID" value="NZ_RZJP01000002.1"/>
</dbReference>
<accession>A0A5M9ZCY2</accession>
<dbReference type="PROSITE" id="PS51257">
    <property type="entry name" value="PROKAR_LIPOPROTEIN"/>
    <property type="match status" value="1"/>
</dbReference>
<keyword evidence="1" id="KW-0472">Membrane</keyword>
<organism evidence="2 3">
    <name type="scientific">Bifidobacterium callitrichos</name>
    <dbReference type="NCBI Taxonomy" id="762209"/>
    <lineage>
        <taxon>Bacteria</taxon>
        <taxon>Bacillati</taxon>
        <taxon>Actinomycetota</taxon>
        <taxon>Actinomycetes</taxon>
        <taxon>Bifidobacteriales</taxon>
        <taxon>Bifidobacteriaceae</taxon>
        <taxon>Bifidobacterium</taxon>
    </lineage>
</organism>